<dbReference type="VEuPathDB" id="FungiDB:I7I53_08682"/>
<organism evidence="1 2">
    <name type="scientific">Ajellomyces capsulatus (strain H88)</name>
    <name type="common">Darling's disease fungus</name>
    <name type="synonym">Histoplasma capsulatum</name>
    <dbReference type="NCBI Taxonomy" id="544711"/>
    <lineage>
        <taxon>Eukaryota</taxon>
        <taxon>Fungi</taxon>
        <taxon>Dikarya</taxon>
        <taxon>Ascomycota</taxon>
        <taxon>Pezizomycotina</taxon>
        <taxon>Eurotiomycetes</taxon>
        <taxon>Eurotiomycetidae</taxon>
        <taxon>Onygenales</taxon>
        <taxon>Ajellomycetaceae</taxon>
        <taxon>Histoplasma</taxon>
    </lineage>
</organism>
<evidence type="ECO:0000313" key="2">
    <source>
        <dbReference type="Proteomes" id="UP000663419"/>
    </source>
</evidence>
<reference evidence="1" key="1">
    <citation type="submission" date="2021-01" db="EMBL/GenBank/DDBJ databases">
        <title>Chromosome-level genome assembly of a human fungal pathogen reveals clustering of transcriptionally co-regulated genes.</title>
        <authorList>
            <person name="Voorhies M."/>
            <person name="Cohen S."/>
            <person name="Shea T.P."/>
            <person name="Petrus S."/>
            <person name="Munoz J.F."/>
            <person name="Poplawski S."/>
            <person name="Goldman W.E."/>
            <person name="Michael T."/>
            <person name="Cuomo C.A."/>
            <person name="Sil A."/>
            <person name="Beyhan S."/>
        </authorList>
    </citation>
    <scope>NUCLEOTIDE SEQUENCE</scope>
    <source>
        <strain evidence="1">H88</strain>
    </source>
</reference>
<accession>A0A8A1LJU3</accession>
<name>A0A8A1LJU3_AJEC8</name>
<dbReference type="Proteomes" id="UP000663419">
    <property type="component" value="Chromosome 2"/>
</dbReference>
<gene>
    <name evidence="1" type="ORF">I7I53_08682</name>
</gene>
<evidence type="ECO:0000313" key="1">
    <source>
        <dbReference type="EMBL" id="QSS52913.1"/>
    </source>
</evidence>
<dbReference type="EMBL" id="CP069103">
    <property type="protein sequence ID" value="QSS52913.1"/>
    <property type="molecule type" value="Genomic_DNA"/>
</dbReference>
<sequence>MTIREFTNEEIGSGRTALNGRYDWHGMRLGASCRGEIGGNQGACTSLPTVSAQHHPGLLIWC</sequence>
<protein>
    <submittedName>
        <fullName evidence="1">Uncharacterized protein</fullName>
    </submittedName>
</protein>
<dbReference type="AlphaFoldDB" id="A0A8A1LJU3"/>
<proteinExistence type="predicted"/>